<dbReference type="Pfam" id="PF01042">
    <property type="entry name" value="Ribonuc_L-PSP"/>
    <property type="match status" value="1"/>
</dbReference>
<dbReference type="PANTHER" id="PTHR11803">
    <property type="entry name" value="2-IMINOBUTANOATE/2-IMINOPROPANOATE DEAMINASE RIDA"/>
    <property type="match status" value="1"/>
</dbReference>
<evidence type="ECO:0000313" key="2">
    <source>
        <dbReference type="Proteomes" id="UP000236220"/>
    </source>
</evidence>
<dbReference type="EMBL" id="NPZB01000002">
    <property type="protein sequence ID" value="PNS07937.1"/>
    <property type="molecule type" value="Genomic_DNA"/>
</dbReference>
<accession>A0A2K1PZ35</accession>
<evidence type="ECO:0000313" key="1">
    <source>
        <dbReference type="EMBL" id="PNS07937.1"/>
    </source>
</evidence>
<dbReference type="GO" id="GO:0005829">
    <property type="term" value="C:cytosol"/>
    <property type="evidence" value="ECO:0007669"/>
    <property type="project" value="TreeGrafter"/>
</dbReference>
<dbReference type="PANTHER" id="PTHR11803:SF39">
    <property type="entry name" value="2-IMINOBUTANOATE_2-IMINOPROPANOATE DEAMINASE"/>
    <property type="match status" value="1"/>
</dbReference>
<comment type="caution">
    <text evidence="1">The sequence shown here is derived from an EMBL/GenBank/DDBJ whole genome shotgun (WGS) entry which is preliminary data.</text>
</comment>
<dbReference type="OrthoDB" id="9803101at2"/>
<proteinExistence type="predicted"/>
<dbReference type="GO" id="GO:0019239">
    <property type="term" value="F:deaminase activity"/>
    <property type="evidence" value="ECO:0007669"/>
    <property type="project" value="TreeGrafter"/>
</dbReference>
<dbReference type="RefSeq" id="WP_103075583.1">
    <property type="nucleotide sequence ID" value="NZ_NPZB01000002.1"/>
</dbReference>
<name>A0A2K1PZ35_9GAMM</name>
<dbReference type="CDD" id="cd00448">
    <property type="entry name" value="YjgF_YER057c_UK114_family"/>
    <property type="match status" value="1"/>
</dbReference>
<reference evidence="1 2" key="1">
    <citation type="submission" date="2017-08" db="EMBL/GenBank/DDBJ databases">
        <title>Lysobacter sylvestris genome.</title>
        <authorList>
            <person name="Zhang D.-C."/>
            <person name="Albuquerque L."/>
            <person name="Franca L."/>
            <person name="Froufe H.J.C."/>
            <person name="Barroso C."/>
            <person name="Egas C."/>
            <person name="Da Costa M."/>
            <person name="Margesin R."/>
        </authorList>
    </citation>
    <scope>NUCLEOTIDE SEQUENCE [LARGE SCALE GENOMIC DNA]</scope>
    <source>
        <strain evidence="1 2">AM20-91</strain>
    </source>
</reference>
<keyword evidence="2" id="KW-1185">Reference proteome</keyword>
<dbReference type="AlphaFoldDB" id="A0A2K1PZ35"/>
<dbReference type="InterPro" id="IPR006175">
    <property type="entry name" value="YjgF/YER057c/UK114"/>
</dbReference>
<sequence length="163" mass="17624">MSDAGIHSGNAPKPVGHYPHARRVGQWLYLSGVGPRDPLSNSAPGNVYAQDGALASYDIAAQTHSVFANVGRILADCGASWDDVIDVTVYLTDMARDFTTYNAIWAQYFPDAARAPCRTTVGITALPAPIAIEFKCVALLPPPDRTRRHHAIARSHQPATMDR</sequence>
<dbReference type="SUPFAM" id="SSF55298">
    <property type="entry name" value="YjgF-like"/>
    <property type="match status" value="1"/>
</dbReference>
<protein>
    <submittedName>
        <fullName evidence="1">Putative translation initiation inhibitor yjgF family protein</fullName>
    </submittedName>
</protein>
<gene>
    <name evidence="1" type="ORF">Lysil_2113</name>
</gene>
<organism evidence="1 2">
    <name type="scientific">Solilutibacter silvestris</name>
    <dbReference type="NCBI Taxonomy" id="1645665"/>
    <lineage>
        <taxon>Bacteria</taxon>
        <taxon>Pseudomonadati</taxon>
        <taxon>Pseudomonadota</taxon>
        <taxon>Gammaproteobacteria</taxon>
        <taxon>Lysobacterales</taxon>
        <taxon>Lysobacteraceae</taxon>
        <taxon>Solilutibacter</taxon>
    </lineage>
</organism>
<dbReference type="Proteomes" id="UP000236220">
    <property type="component" value="Unassembled WGS sequence"/>
</dbReference>
<dbReference type="InterPro" id="IPR035959">
    <property type="entry name" value="RutC-like_sf"/>
</dbReference>
<dbReference type="Gene3D" id="3.30.1330.40">
    <property type="entry name" value="RutC-like"/>
    <property type="match status" value="1"/>
</dbReference>